<keyword evidence="2" id="KW-1185">Reference proteome</keyword>
<evidence type="ECO:0000313" key="2">
    <source>
        <dbReference type="Proteomes" id="UP001603857"/>
    </source>
</evidence>
<dbReference type="EMBL" id="JBGMDY010000006">
    <property type="protein sequence ID" value="KAL2330848.1"/>
    <property type="molecule type" value="Genomic_DNA"/>
</dbReference>
<protein>
    <submittedName>
        <fullName evidence="1">Uncharacterized protein</fullName>
    </submittedName>
</protein>
<organism evidence="1 2">
    <name type="scientific">Flemingia macrophylla</name>
    <dbReference type="NCBI Taxonomy" id="520843"/>
    <lineage>
        <taxon>Eukaryota</taxon>
        <taxon>Viridiplantae</taxon>
        <taxon>Streptophyta</taxon>
        <taxon>Embryophyta</taxon>
        <taxon>Tracheophyta</taxon>
        <taxon>Spermatophyta</taxon>
        <taxon>Magnoliopsida</taxon>
        <taxon>eudicotyledons</taxon>
        <taxon>Gunneridae</taxon>
        <taxon>Pentapetalae</taxon>
        <taxon>rosids</taxon>
        <taxon>fabids</taxon>
        <taxon>Fabales</taxon>
        <taxon>Fabaceae</taxon>
        <taxon>Papilionoideae</taxon>
        <taxon>50 kb inversion clade</taxon>
        <taxon>NPAAA clade</taxon>
        <taxon>indigoferoid/millettioid clade</taxon>
        <taxon>Phaseoleae</taxon>
        <taxon>Flemingia</taxon>
    </lineage>
</organism>
<comment type="caution">
    <text evidence="1">The sequence shown here is derived from an EMBL/GenBank/DDBJ whole genome shotgun (WGS) entry which is preliminary data.</text>
</comment>
<gene>
    <name evidence="1" type="ORF">Fmac_018429</name>
</gene>
<sequence>MLLFLDLDQYQCHKTEPLQCGNLSMQLSLLYQLFCDCFCGVKAGLSTLGLFSTVMLLRSIFSVVGRGQ</sequence>
<name>A0ABD1M4Y3_9FABA</name>
<evidence type="ECO:0000313" key="1">
    <source>
        <dbReference type="EMBL" id="KAL2330848.1"/>
    </source>
</evidence>
<dbReference type="AlphaFoldDB" id="A0ABD1M4Y3"/>
<proteinExistence type="predicted"/>
<accession>A0ABD1M4Y3</accession>
<reference evidence="1 2" key="1">
    <citation type="submission" date="2024-08" db="EMBL/GenBank/DDBJ databases">
        <title>Insights into the chromosomal genome structure of Flemingia macrophylla.</title>
        <authorList>
            <person name="Ding Y."/>
            <person name="Zhao Y."/>
            <person name="Bi W."/>
            <person name="Wu M."/>
            <person name="Zhao G."/>
            <person name="Gong Y."/>
            <person name="Li W."/>
            <person name="Zhang P."/>
        </authorList>
    </citation>
    <scope>NUCLEOTIDE SEQUENCE [LARGE SCALE GENOMIC DNA]</scope>
    <source>
        <strain evidence="1">DYQJB</strain>
        <tissue evidence="1">Leaf</tissue>
    </source>
</reference>
<dbReference type="Proteomes" id="UP001603857">
    <property type="component" value="Unassembled WGS sequence"/>
</dbReference>